<dbReference type="EMBL" id="BAABRN010000064">
    <property type="protein sequence ID" value="GAA5503749.1"/>
    <property type="molecule type" value="Genomic_DNA"/>
</dbReference>
<reference evidence="1 2" key="1">
    <citation type="submission" date="2024-02" db="EMBL/GenBank/DDBJ databases">
        <title>Deinococcus xinjiangensis NBRC 107630.</title>
        <authorList>
            <person name="Ichikawa N."/>
            <person name="Katano-Makiyama Y."/>
            <person name="Hidaka K."/>
        </authorList>
    </citation>
    <scope>NUCLEOTIDE SEQUENCE [LARGE SCALE GENOMIC DNA]</scope>
    <source>
        <strain evidence="1 2">NBRC 107630</strain>
    </source>
</reference>
<name>A0ABP9VEU1_9DEIO</name>
<dbReference type="PANTHER" id="PTHR42927">
    <property type="entry name" value="HELICASE SUPERFAMILY 1 AND 2 DOMAIN-CONTAINING PROTEIN"/>
    <property type="match status" value="1"/>
</dbReference>
<dbReference type="Proteomes" id="UP001458946">
    <property type="component" value="Unassembled WGS sequence"/>
</dbReference>
<gene>
    <name evidence="1" type="ORF">Dxin01_03511</name>
</gene>
<keyword evidence="2" id="KW-1185">Reference proteome</keyword>
<dbReference type="PANTHER" id="PTHR42927:SF1">
    <property type="entry name" value="HELICASE SUPERFAMILY 1 AND 2 DOMAIN-CONTAINING PROTEIN"/>
    <property type="match status" value="1"/>
</dbReference>
<protein>
    <submittedName>
        <fullName evidence="1">Uncharacterized protein</fullName>
    </submittedName>
</protein>
<sequence length="228" mass="25833">MSLRLYFKPSSFRGALHDLDEDGQVTFKGNAKAFVRTYSFLAALLPYTTAAWEKLSIFLNFLIPKLPAPKEEDLSRGILETIDMDSYRAEKKAVVKIQLADADAELEPVPVGAAGGKPEPELERLSNIVKAFNDQFGNINWADADRVHRLITEELPPLVAADAAYQNALKNSDKQNARIESDKALGRVLVKMMKTHSDVFKQYSDNMGFQRWMQDTVFDLTYRDEEKR</sequence>
<comment type="caution">
    <text evidence="1">The sequence shown here is derived from an EMBL/GenBank/DDBJ whole genome shotgun (WGS) entry which is preliminary data.</text>
</comment>
<accession>A0ABP9VEU1</accession>
<evidence type="ECO:0000313" key="2">
    <source>
        <dbReference type="Proteomes" id="UP001458946"/>
    </source>
</evidence>
<organism evidence="1 2">
    <name type="scientific">Deinococcus xinjiangensis</name>
    <dbReference type="NCBI Taxonomy" id="457454"/>
    <lineage>
        <taxon>Bacteria</taxon>
        <taxon>Thermotogati</taxon>
        <taxon>Deinococcota</taxon>
        <taxon>Deinococci</taxon>
        <taxon>Deinococcales</taxon>
        <taxon>Deinococcaceae</taxon>
        <taxon>Deinococcus</taxon>
    </lineage>
</organism>
<dbReference type="RefSeq" id="WP_353543727.1">
    <property type="nucleotide sequence ID" value="NZ_BAABRN010000064.1"/>
</dbReference>
<proteinExistence type="predicted"/>
<evidence type="ECO:0000313" key="1">
    <source>
        <dbReference type="EMBL" id="GAA5503749.1"/>
    </source>
</evidence>